<dbReference type="GO" id="GO:0046076">
    <property type="term" value="P:dTTP catabolic process"/>
    <property type="evidence" value="ECO:0007669"/>
    <property type="project" value="TreeGrafter"/>
</dbReference>
<dbReference type="GO" id="GO:0046081">
    <property type="term" value="P:dUTP catabolic process"/>
    <property type="evidence" value="ECO:0007669"/>
    <property type="project" value="TreeGrafter"/>
</dbReference>
<comment type="caution">
    <text evidence="2">The sequence shown here is derived from an EMBL/GenBank/DDBJ whole genome shotgun (WGS) entry which is preliminary data.</text>
</comment>
<evidence type="ECO:0000313" key="3">
    <source>
        <dbReference type="Proteomes" id="UP000446866"/>
    </source>
</evidence>
<feature type="domain" description="NTP pyrophosphohydrolase MazG-like" evidence="1">
    <location>
        <begin position="181"/>
        <end position="236"/>
    </location>
</feature>
<dbReference type="PANTHER" id="PTHR30522:SF0">
    <property type="entry name" value="NUCLEOSIDE TRIPHOSPHATE PYROPHOSPHOHYDROLASE"/>
    <property type="match status" value="1"/>
</dbReference>
<accession>A0A845QS16</accession>
<dbReference type="NCBIfam" id="TIGR00444">
    <property type="entry name" value="mazG"/>
    <property type="match status" value="1"/>
</dbReference>
<dbReference type="InterPro" id="IPR011551">
    <property type="entry name" value="NTP_PyrPHydrolase_MazG"/>
</dbReference>
<organism evidence="2 3">
    <name type="scientific">Anaerotruncus colihominis</name>
    <dbReference type="NCBI Taxonomy" id="169435"/>
    <lineage>
        <taxon>Bacteria</taxon>
        <taxon>Bacillati</taxon>
        <taxon>Bacillota</taxon>
        <taxon>Clostridia</taxon>
        <taxon>Eubacteriales</taxon>
        <taxon>Oscillospiraceae</taxon>
        <taxon>Anaerotruncus</taxon>
    </lineage>
</organism>
<dbReference type="GO" id="GO:0047429">
    <property type="term" value="F:nucleoside triphosphate diphosphatase activity"/>
    <property type="evidence" value="ECO:0007669"/>
    <property type="project" value="InterPro"/>
</dbReference>
<name>A0A845QS16_9FIRM</name>
<dbReference type="RefSeq" id="WP_160203081.1">
    <property type="nucleotide sequence ID" value="NZ_QXWK01000037.1"/>
</dbReference>
<dbReference type="Pfam" id="PF03819">
    <property type="entry name" value="MazG"/>
    <property type="match status" value="2"/>
</dbReference>
<proteinExistence type="predicted"/>
<protein>
    <submittedName>
        <fullName evidence="2">Nucleoside triphosphate pyrophosphohydrolase</fullName>
    </submittedName>
</protein>
<evidence type="ECO:0000259" key="1">
    <source>
        <dbReference type="Pfam" id="PF03819"/>
    </source>
</evidence>
<dbReference type="InterPro" id="IPR004518">
    <property type="entry name" value="MazG-like_dom"/>
</dbReference>
<dbReference type="CDD" id="cd11528">
    <property type="entry name" value="NTP-PPase_MazG_Nterm"/>
    <property type="match status" value="1"/>
</dbReference>
<dbReference type="Gene3D" id="1.10.287.1080">
    <property type="entry name" value="MazG-like"/>
    <property type="match status" value="2"/>
</dbReference>
<dbReference type="GO" id="GO:0046061">
    <property type="term" value="P:dATP catabolic process"/>
    <property type="evidence" value="ECO:0007669"/>
    <property type="project" value="TreeGrafter"/>
</dbReference>
<dbReference type="GO" id="GO:0006203">
    <property type="term" value="P:dGTP catabolic process"/>
    <property type="evidence" value="ECO:0007669"/>
    <property type="project" value="TreeGrafter"/>
</dbReference>
<dbReference type="InterPro" id="IPR048015">
    <property type="entry name" value="NTP-PPase_MazG-like_N"/>
</dbReference>
<evidence type="ECO:0000313" key="2">
    <source>
        <dbReference type="EMBL" id="NBH62798.1"/>
    </source>
</evidence>
<sequence>MKKEYEALYLTKDNEADALLRLVEIVKILRKECPWDREQTHETLTKCMLEEAYEAVDAILEKDTENLREELGDVLLQVVFHSNLSENEGHFDLKDVINEECEKMIRRHPHIFLEDDAKTIDKALEKWENMKSREHEELRYTDRLVRVPKALPALIRSSKVQCKAAKVGFDWPDAEGPFDKIQEELAELVQAYRERDDAHIAEEYGDLLFSMVNTSRFLNIDPEESLNQATVKFIKRFDCMERIARKRGLDLADLSLEEMDRLWQEAKKE</sequence>
<dbReference type="FunFam" id="1.10.287.1080:FF:000001">
    <property type="entry name" value="Nucleoside triphosphate pyrophosphohydrolase"/>
    <property type="match status" value="1"/>
</dbReference>
<dbReference type="Proteomes" id="UP000446866">
    <property type="component" value="Unassembled WGS sequence"/>
</dbReference>
<feature type="domain" description="NTP pyrophosphohydrolase MazG-like" evidence="1">
    <location>
        <begin position="39"/>
        <end position="112"/>
    </location>
</feature>
<keyword evidence="3" id="KW-1185">Reference proteome</keyword>
<reference evidence="2 3" key="1">
    <citation type="submission" date="2018-08" db="EMBL/GenBank/DDBJ databases">
        <title>Murine metabolic-syndrome-specific gut microbial biobank.</title>
        <authorList>
            <person name="Liu C."/>
        </authorList>
    </citation>
    <scope>NUCLEOTIDE SEQUENCE [LARGE SCALE GENOMIC DNA]</scope>
    <source>
        <strain evidence="2 3">28</strain>
    </source>
</reference>
<dbReference type="CDD" id="cd11529">
    <property type="entry name" value="NTP-PPase_MazG_Cterm"/>
    <property type="match status" value="1"/>
</dbReference>
<gene>
    <name evidence="2" type="ORF">D0435_14195</name>
</gene>
<dbReference type="GO" id="GO:0046047">
    <property type="term" value="P:TTP catabolic process"/>
    <property type="evidence" value="ECO:0007669"/>
    <property type="project" value="TreeGrafter"/>
</dbReference>
<dbReference type="FunFam" id="1.10.287.1080:FF:000003">
    <property type="entry name" value="Nucleoside triphosphate pyrophosphohydrolase"/>
    <property type="match status" value="1"/>
</dbReference>
<dbReference type="AlphaFoldDB" id="A0A845QS16"/>
<dbReference type="NCBIfam" id="NF007113">
    <property type="entry name" value="PRK09562.1"/>
    <property type="match status" value="1"/>
</dbReference>
<dbReference type="EMBL" id="QXWK01000037">
    <property type="protein sequence ID" value="NBH62798.1"/>
    <property type="molecule type" value="Genomic_DNA"/>
</dbReference>
<dbReference type="GO" id="GO:0046052">
    <property type="term" value="P:UTP catabolic process"/>
    <property type="evidence" value="ECO:0007669"/>
    <property type="project" value="TreeGrafter"/>
</dbReference>
<dbReference type="PANTHER" id="PTHR30522">
    <property type="entry name" value="NUCLEOSIDE TRIPHOSPHATE PYROPHOSPHOHYDROLASE"/>
    <property type="match status" value="1"/>
</dbReference>
<keyword evidence="2" id="KW-0378">Hydrolase</keyword>
<dbReference type="InterPro" id="IPR048011">
    <property type="entry name" value="NTP-PPase_MazG-like_C"/>
</dbReference>
<dbReference type="SUPFAM" id="SSF101386">
    <property type="entry name" value="all-alpha NTP pyrophosphatases"/>
    <property type="match status" value="2"/>
</dbReference>
<dbReference type="GO" id="GO:0006950">
    <property type="term" value="P:response to stress"/>
    <property type="evidence" value="ECO:0007669"/>
    <property type="project" value="UniProtKB-ARBA"/>
</dbReference>